<sequence>MFISRRGGTIPLLTLLLAALAPAPAATAAPDPGFGPCPDGIANDPSVQCGHLRVPLDHAAPDGPTITLALTRIPASGTPEERRGALLVNPGGPGGTGTDYAESKRAKLPTAVQRSYDIIGFDPRGTGRSAPVDCGPAGGLYQHPRPDPVPTDPEQERAHLRGLRAIADDCARGIGAALTHINTTNTAHDMERIRLALREPRLNYLGVSYGTYLGAAYAAHHPRHVGRMVLDSVVSPDDWHDFDTRQALAMIEQRDALFDWIAARPGLGLGHDRRTVRQHYLDTRAALPHDTFGPDEFDRVVYRTLSRTERWEPFAQALSHYVRTGDDTALRPAEPDDHNYESALRTIKCADSTRPRPADVIGSIRALRAVDPQPILTGLEAATCAYWAPPRETTRLGHPDMPPVLLTQAEHDPTTPLDGARRMQRRLPGSSLVVLDGSRSHGAFASQRDDCLDSAAERYLVEGVVPGVEKHCRTDPAP</sequence>
<dbReference type="GO" id="GO:0016787">
    <property type="term" value="F:hydrolase activity"/>
    <property type="evidence" value="ECO:0007669"/>
    <property type="project" value="UniProtKB-KW"/>
</dbReference>
<feature type="region of interest" description="Disordered" evidence="4">
    <location>
        <begin position="127"/>
        <end position="155"/>
    </location>
</feature>
<evidence type="ECO:0000256" key="1">
    <source>
        <dbReference type="ARBA" id="ARBA00010088"/>
    </source>
</evidence>
<evidence type="ECO:0000313" key="8">
    <source>
        <dbReference type="Proteomes" id="UP001500483"/>
    </source>
</evidence>
<proteinExistence type="inferred from homology"/>
<dbReference type="Pfam" id="PF00561">
    <property type="entry name" value="Abhydrolase_1"/>
    <property type="match status" value="1"/>
</dbReference>
<comment type="caution">
    <text evidence="7">The sequence shown here is derived from an EMBL/GenBank/DDBJ whole genome shotgun (WGS) entry which is preliminary data.</text>
</comment>
<organism evidence="7 8">
    <name type="scientific">Saccharopolyspora gregorii</name>
    <dbReference type="NCBI Taxonomy" id="33914"/>
    <lineage>
        <taxon>Bacteria</taxon>
        <taxon>Bacillati</taxon>
        <taxon>Actinomycetota</taxon>
        <taxon>Actinomycetes</taxon>
        <taxon>Pseudonocardiales</taxon>
        <taxon>Pseudonocardiaceae</taxon>
        <taxon>Saccharopolyspora</taxon>
    </lineage>
</organism>
<feature type="chain" id="PRO_5045116823" evidence="5">
    <location>
        <begin position="29"/>
        <end position="478"/>
    </location>
</feature>
<feature type="domain" description="AB hydrolase-1" evidence="6">
    <location>
        <begin position="85"/>
        <end position="437"/>
    </location>
</feature>
<accession>A0ABP6RJL2</accession>
<keyword evidence="3 7" id="KW-0378">Hydrolase</keyword>
<reference evidence="8" key="1">
    <citation type="journal article" date="2019" name="Int. J. Syst. Evol. Microbiol.">
        <title>The Global Catalogue of Microorganisms (GCM) 10K type strain sequencing project: providing services to taxonomists for standard genome sequencing and annotation.</title>
        <authorList>
            <consortium name="The Broad Institute Genomics Platform"/>
            <consortium name="The Broad Institute Genome Sequencing Center for Infectious Disease"/>
            <person name="Wu L."/>
            <person name="Ma J."/>
        </authorList>
    </citation>
    <scope>NUCLEOTIDE SEQUENCE [LARGE SCALE GENOMIC DNA]</scope>
    <source>
        <strain evidence="8">JCM 9687</strain>
    </source>
</reference>
<dbReference type="InterPro" id="IPR051601">
    <property type="entry name" value="Serine_prot/Carboxylest_S33"/>
</dbReference>
<evidence type="ECO:0000256" key="3">
    <source>
        <dbReference type="ARBA" id="ARBA00022801"/>
    </source>
</evidence>
<name>A0ABP6RJL2_9PSEU</name>
<feature type="signal peptide" evidence="5">
    <location>
        <begin position="1"/>
        <end position="28"/>
    </location>
</feature>
<dbReference type="Proteomes" id="UP001500483">
    <property type="component" value="Unassembled WGS sequence"/>
</dbReference>
<dbReference type="RefSeq" id="WP_344925088.1">
    <property type="nucleotide sequence ID" value="NZ_BAAAYK010000038.1"/>
</dbReference>
<evidence type="ECO:0000256" key="5">
    <source>
        <dbReference type="SAM" id="SignalP"/>
    </source>
</evidence>
<keyword evidence="8" id="KW-1185">Reference proteome</keyword>
<protein>
    <submittedName>
        <fullName evidence="7">Alpha/beta hydrolase</fullName>
    </submittedName>
</protein>
<dbReference type="InterPro" id="IPR029058">
    <property type="entry name" value="AB_hydrolase_fold"/>
</dbReference>
<feature type="region of interest" description="Disordered" evidence="4">
    <location>
        <begin position="77"/>
        <end position="107"/>
    </location>
</feature>
<gene>
    <name evidence="7" type="ORF">GCM10020366_14200</name>
</gene>
<dbReference type="Gene3D" id="3.40.50.1820">
    <property type="entry name" value="alpha/beta hydrolase"/>
    <property type="match status" value="1"/>
</dbReference>
<keyword evidence="2 5" id="KW-0732">Signal</keyword>
<dbReference type="PANTHER" id="PTHR43248">
    <property type="entry name" value="2-SUCCINYL-6-HYDROXY-2,4-CYCLOHEXADIENE-1-CARBOXYLATE SYNTHASE"/>
    <property type="match status" value="1"/>
</dbReference>
<evidence type="ECO:0000256" key="4">
    <source>
        <dbReference type="SAM" id="MobiDB-lite"/>
    </source>
</evidence>
<evidence type="ECO:0000313" key="7">
    <source>
        <dbReference type="EMBL" id="GAA3355173.1"/>
    </source>
</evidence>
<evidence type="ECO:0000259" key="6">
    <source>
        <dbReference type="Pfam" id="PF00561"/>
    </source>
</evidence>
<dbReference type="SUPFAM" id="SSF53474">
    <property type="entry name" value="alpha/beta-Hydrolases"/>
    <property type="match status" value="1"/>
</dbReference>
<comment type="similarity">
    <text evidence="1">Belongs to the peptidase S33 family.</text>
</comment>
<dbReference type="EMBL" id="BAAAYK010000038">
    <property type="protein sequence ID" value="GAA3355173.1"/>
    <property type="molecule type" value="Genomic_DNA"/>
</dbReference>
<dbReference type="InterPro" id="IPR000073">
    <property type="entry name" value="AB_hydrolase_1"/>
</dbReference>
<evidence type="ECO:0000256" key="2">
    <source>
        <dbReference type="ARBA" id="ARBA00022729"/>
    </source>
</evidence>
<dbReference type="PANTHER" id="PTHR43248:SF29">
    <property type="entry name" value="TRIPEPTIDYL AMINOPEPTIDASE"/>
    <property type="match status" value="1"/>
</dbReference>